<keyword evidence="9" id="KW-0539">Nucleus</keyword>
<dbReference type="GO" id="GO:0015031">
    <property type="term" value="P:protein transport"/>
    <property type="evidence" value="ECO:0007669"/>
    <property type="project" value="UniProtKB-KW"/>
</dbReference>
<evidence type="ECO:0000256" key="8">
    <source>
        <dbReference type="ARBA" id="ARBA00022927"/>
    </source>
</evidence>
<evidence type="ECO:0000256" key="5">
    <source>
        <dbReference type="ARBA" id="ARBA00017036"/>
    </source>
</evidence>
<keyword evidence="8" id="KW-0653">Protein transport</keyword>
<evidence type="ECO:0000256" key="4">
    <source>
        <dbReference type="ARBA" id="ARBA00010218"/>
    </source>
</evidence>
<feature type="region of interest" description="Disordered" evidence="10">
    <location>
        <begin position="290"/>
        <end position="340"/>
    </location>
</feature>
<dbReference type="Proteomes" id="UP000192247">
    <property type="component" value="Unassembled WGS sequence"/>
</dbReference>
<evidence type="ECO:0000256" key="7">
    <source>
        <dbReference type="ARBA" id="ARBA00022490"/>
    </source>
</evidence>
<evidence type="ECO:0000313" key="13">
    <source>
        <dbReference type="Proteomes" id="UP000192247"/>
    </source>
</evidence>
<dbReference type="GO" id="GO:0005737">
    <property type="term" value="C:cytoplasm"/>
    <property type="evidence" value="ECO:0007669"/>
    <property type="project" value="UniProtKB-SubCell"/>
</dbReference>
<feature type="compositionally biased region" description="Basic and acidic residues" evidence="10">
    <location>
        <begin position="378"/>
        <end position="393"/>
    </location>
</feature>
<proteinExistence type="inferred from homology"/>
<comment type="subcellular location">
    <subcellularLocation>
        <location evidence="3">Cytoplasm</location>
    </subcellularLocation>
    <subcellularLocation>
        <location evidence="2">Nucleus</location>
    </subcellularLocation>
</comment>
<dbReference type="PANTHER" id="PTHR31196:SF2">
    <property type="entry name" value="RNA POLYMERASE II NUCLEAR LOCALIZATION PROTEIN SLC7A6OS-RELATED"/>
    <property type="match status" value="1"/>
</dbReference>
<comment type="function">
    <text evidence="1">Directs RNA polymerase II nuclear import.</text>
</comment>
<protein>
    <recommendedName>
        <fullName evidence="5">Probable RNA polymerase II nuclear localization protein SLC7A6OS</fullName>
    </recommendedName>
</protein>
<feature type="domain" description="Transcription factor Iwr1" evidence="11">
    <location>
        <begin position="239"/>
        <end position="315"/>
    </location>
</feature>
<evidence type="ECO:0000256" key="10">
    <source>
        <dbReference type="SAM" id="MobiDB-lite"/>
    </source>
</evidence>
<dbReference type="InParanoid" id="A0A1V9WZN0"/>
<gene>
    <name evidence="12" type="ORF">BIW11_14031</name>
</gene>
<accession>A0A1V9WZN0</accession>
<dbReference type="EMBL" id="MNPL01031699">
    <property type="protein sequence ID" value="OQR66618.1"/>
    <property type="molecule type" value="Genomic_DNA"/>
</dbReference>
<name>A0A1V9WZN0_9ACAR</name>
<sequence length="393" mass="44084">MSSAVIRVKRHVDDAPVEALRLAKRQRLDPVDGGNTHYVEASQENASKAASVTLAFVGTAQKADLNTVHSVIRRHRVVATTEKDAIIRTSEARRRKLQILCEHKKLLKSFPSLEEIVPDRSDDLIKKTGSDRENRMTMAELSGDDDDLLNGQLKIYDARHEDIIVPTANSNNTKSTIPSTSANVTRSGDVNSTSSRVEDPPSATQGCETKFPDLRMDTTKISSPDTATNLTGDVSADGDFVYDIYFARMESSGTDPALPDHKSYADDYVLEKIEPAQEILMFDDEFEDDPYLCRSDSDEDSNAEDNPRNEYPDEEDWYEDRGSESEWNSAEEAEGGLEQYDELGYIETRLRRLDFDGTALRMGQASDEDIDHEDELDLYAKDDSDSELDGKRY</sequence>
<keyword evidence="6" id="KW-0813">Transport</keyword>
<feature type="compositionally biased region" description="Polar residues" evidence="10">
    <location>
        <begin position="169"/>
        <end position="195"/>
    </location>
</feature>
<evidence type="ECO:0000256" key="2">
    <source>
        <dbReference type="ARBA" id="ARBA00004123"/>
    </source>
</evidence>
<dbReference type="PANTHER" id="PTHR31196">
    <property type="entry name" value="RNA POLYMERASE II NUCLEAR LOCALIZATION PROTEIN SLC7A6OS-RELATED"/>
    <property type="match status" value="1"/>
</dbReference>
<feature type="compositionally biased region" description="Acidic residues" evidence="10">
    <location>
        <begin position="366"/>
        <end position="377"/>
    </location>
</feature>
<keyword evidence="7" id="KW-0963">Cytoplasm</keyword>
<evidence type="ECO:0000313" key="12">
    <source>
        <dbReference type="EMBL" id="OQR66618.1"/>
    </source>
</evidence>
<reference evidence="12 13" key="1">
    <citation type="journal article" date="2017" name="Gigascience">
        <title>Draft genome of the honey bee ectoparasitic mite, Tropilaelaps mercedesae, is shaped by the parasitic life history.</title>
        <authorList>
            <person name="Dong X."/>
            <person name="Armstrong S.D."/>
            <person name="Xia D."/>
            <person name="Makepeace B.L."/>
            <person name="Darby A.C."/>
            <person name="Kadowaki T."/>
        </authorList>
    </citation>
    <scope>NUCLEOTIDE SEQUENCE [LARGE SCALE GENOMIC DNA]</scope>
    <source>
        <strain evidence="12">Wuxi-XJTLU</strain>
    </source>
</reference>
<organism evidence="12 13">
    <name type="scientific">Tropilaelaps mercedesae</name>
    <dbReference type="NCBI Taxonomy" id="418985"/>
    <lineage>
        <taxon>Eukaryota</taxon>
        <taxon>Metazoa</taxon>
        <taxon>Ecdysozoa</taxon>
        <taxon>Arthropoda</taxon>
        <taxon>Chelicerata</taxon>
        <taxon>Arachnida</taxon>
        <taxon>Acari</taxon>
        <taxon>Parasitiformes</taxon>
        <taxon>Mesostigmata</taxon>
        <taxon>Gamasina</taxon>
        <taxon>Dermanyssoidea</taxon>
        <taxon>Laelapidae</taxon>
        <taxon>Tropilaelaps</taxon>
    </lineage>
</organism>
<feature type="region of interest" description="Disordered" evidence="10">
    <location>
        <begin position="169"/>
        <end position="207"/>
    </location>
</feature>
<dbReference type="AlphaFoldDB" id="A0A1V9WZN0"/>
<dbReference type="InterPro" id="IPR013883">
    <property type="entry name" value="TF_Iwr1_dom"/>
</dbReference>
<comment type="caution">
    <text evidence="12">The sequence shown here is derived from an EMBL/GenBank/DDBJ whole genome shotgun (WGS) entry which is preliminary data.</text>
</comment>
<dbReference type="Pfam" id="PF08574">
    <property type="entry name" value="Iwr1"/>
    <property type="match status" value="1"/>
</dbReference>
<dbReference type="GO" id="GO:0005634">
    <property type="term" value="C:nucleus"/>
    <property type="evidence" value="ECO:0007669"/>
    <property type="project" value="UniProtKB-SubCell"/>
</dbReference>
<dbReference type="GO" id="GO:0032502">
    <property type="term" value="P:developmental process"/>
    <property type="evidence" value="ECO:0007669"/>
    <property type="project" value="TreeGrafter"/>
</dbReference>
<evidence type="ECO:0000259" key="11">
    <source>
        <dbReference type="Pfam" id="PF08574"/>
    </source>
</evidence>
<feature type="compositionally biased region" description="Acidic residues" evidence="10">
    <location>
        <begin position="329"/>
        <end position="340"/>
    </location>
</feature>
<evidence type="ECO:0000256" key="1">
    <source>
        <dbReference type="ARBA" id="ARBA00003202"/>
    </source>
</evidence>
<evidence type="ECO:0000256" key="6">
    <source>
        <dbReference type="ARBA" id="ARBA00022448"/>
    </source>
</evidence>
<evidence type="ECO:0000256" key="3">
    <source>
        <dbReference type="ARBA" id="ARBA00004496"/>
    </source>
</evidence>
<evidence type="ECO:0000256" key="9">
    <source>
        <dbReference type="ARBA" id="ARBA00023242"/>
    </source>
</evidence>
<feature type="region of interest" description="Disordered" evidence="10">
    <location>
        <begin position="363"/>
        <end position="393"/>
    </location>
</feature>
<dbReference type="InterPro" id="IPR040218">
    <property type="entry name" value="SLC7A6OS"/>
</dbReference>
<keyword evidence="13" id="KW-1185">Reference proteome</keyword>
<dbReference type="OrthoDB" id="10554191at2759"/>
<comment type="similarity">
    <text evidence="4">Belongs to the IWR1/SLC7A6OS family.</text>
</comment>